<dbReference type="Pfam" id="PF11985">
    <property type="entry name" value="Phage_Mu_Gp27"/>
    <property type="match status" value="1"/>
</dbReference>
<reference evidence="1 2" key="1">
    <citation type="submission" date="2010-12" db="EMBL/GenBank/DDBJ databases">
        <title>Complete sequence of Ethanoligenens harbinense YUAN-3.</title>
        <authorList>
            <person name="Lucas S."/>
            <person name="Copeland A."/>
            <person name="Lapidus A."/>
            <person name="Cheng J.-F."/>
            <person name="Bruce D."/>
            <person name="Goodwin L."/>
            <person name="Pitluck S."/>
            <person name="Chertkov O."/>
            <person name="Misra M."/>
            <person name="Detter J.C."/>
            <person name="Han C."/>
            <person name="Tapia R."/>
            <person name="Land M."/>
            <person name="Hauser L."/>
            <person name="Jeffries C."/>
            <person name="Kyrpides N."/>
            <person name="Ivanova N."/>
            <person name="Mikhailova N."/>
            <person name="Wang A."/>
            <person name="Mouttaki H."/>
            <person name="He Z."/>
            <person name="Zhou J."/>
            <person name="Hemme C.L."/>
            <person name="Woyke T."/>
        </authorList>
    </citation>
    <scope>NUCLEOTIDE SEQUENCE [LARGE SCALE GENOMIC DNA]</scope>
    <source>
        <strain evidence="2">DSM 18485 / JCM 12961 / CGMCC 1.5033 / YUAN-3</strain>
    </source>
</reference>
<protein>
    <recommendedName>
        <fullName evidence="3">DUF3486 domain-containing protein</fullName>
    </recommendedName>
</protein>
<organism evidence="1 2">
    <name type="scientific">Ethanoligenens harbinense (strain DSM 18485 / JCM 12961 / CGMCC 1.5033 / YUAN-3)</name>
    <dbReference type="NCBI Taxonomy" id="663278"/>
    <lineage>
        <taxon>Bacteria</taxon>
        <taxon>Bacillati</taxon>
        <taxon>Bacillota</taxon>
        <taxon>Clostridia</taxon>
        <taxon>Eubacteriales</taxon>
        <taxon>Oscillospiraceae</taxon>
        <taxon>Ethanoligenens</taxon>
    </lineage>
</organism>
<dbReference type="AlphaFoldDB" id="E6U5Z8"/>
<name>E6U5Z8_ETHHY</name>
<gene>
    <name evidence="1" type="ordered locus">Ethha_0087</name>
</gene>
<dbReference type="Proteomes" id="UP000001551">
    <property type="component" value="Chromosome"/>
</dbReference>
<evidence type="ECO:0000313" key="1">
    <source>
        <dbReference type="EMBL" id="ADU25677.1"/>
    </source>
</evidence>
<dbReference type="eggNOG" id="ENOG502Z8Z1">
    <property type="taxonomic scope" value="Bacteria"/>
</dbReference>
<proteinExistence type="predicted"/>
<dbReference type="HOGENOM" id="CLU_124861_0_0_9"/>
<sequence>MANRAHGIIDGLNPALRSTVEQMLLSGKSTYADVIDYLARHDVAISAASVCRYAQRYNANAALLNVAQENFSRMMQEMDKYPDLDTTEAIIRLASQNVFAALANTNEDQWNNLDKDKLLDSALGLARAASYKKRTDAAVRAEADNGLDAVKSIVFQAMSKERPDLYKQVAAFLSEKKKDGSLRPKKEKAP</sequence>
<dbReference type="EMBL" id="CP002400">
    <property type="protein sequence ID" value="ADU25677.1"/>
    <property type="molecule type" value="Genomic_DNA"/>
</dbReference>
<evidence type="ECO:0000313" key="2">
    <source>
        <dbReference type="Proteomes" id="UP000001551"/>
    </source>
</evidence>
<dbReference type="STRING" id="663278.Ethha_0087"/>
<dbReference type="RefSeq" id="WP_013484058.1">
    <property type="nucleotide sequence ID" value="NC_014828.1"/>
</dbReference>
<evidence type="ECO:0008006" key="3">
    <source>
        <dbReference type="Google" id="ProtNLM"/>
    </source>
</evidence>
<dbReference type="KEGG" id="eha:Ethha_0087"/>
<dbReference type="InterPro" id="IPR021874">
    <property type="entry name" value="Phage_Mu_Gp27"/>
</dbReference>
<keyword evidence="2" id="KW-1185">Reference proteome</keyword>
<accession>E6U5Z8</accession>